<evidence type="ECO:0000313" key="2">
    <source>
        <dbReference type="EMBL" id="MST86401.1"/>
    </source>
</evidence>
<dbReference type="InterPro" id="IPR029064">
    <property type="entry name" value="Ribosomal_eL30-like_sf"/>
</dbReference>
<accession>A0A6A8MBZ9</accession>
<dbReference type="Gene3D" id="3.30.1330.30">
    <property type="match status" value="1"/>
</dbReference>
<dbReference type="AlphaFoldDB" id="A0A6A8MBZ9"/>
<keyword evidence="3" id="KW-1185">Reference proteome</keyword>
<reference evidence="2 3" key="1">
    <citation type="submission" date="2019-08" db="EMBL/GenBank/DDBJ databases">
        <title>In-depth cultivation of the pig gut microbiome towards novel bacterial diversity and tailored functional studies.</title>
        <authorList>
            <person name="Wylensek D."/>
            <person name="Hitch T.C.A."/>
            <person name="Clavel T."/>
        </authorList>
    </citation>
    <scope>NUCLEOTIDE SEQUENCE [LARGE SCALE GENOMIC DNA]</scope>
    <source>
        <strain evidence="2 3">Bifido-178-WT-2B</strain>
    </source>
</reference>
<evidence type="ECO:0000259" key="1">
    <source>
        <dbReference type="Pfam" id="PF01248"/>
    </source>
</evidence>
<dbReference type="Pfam" id="PF01248">
    <property type="entry name" value="Ribosomal_L7Ae"/>
    <property type="match status" value="1"/>
</dbReference>
<comment type="caution">
    <text evidence="2">The sequence shown here is derived from an EMBL/GenBank/DDBJ whole genome shotgun (WGS) entry which is preliminary data.</text>
</comment>
<gene>
    <name evidence="2" type="ORF">FYJ62_01735</name>
</gene>
<protein>
    <submittedName>
        <fullName evidence="2">50S ribosomal protein L7</fullName>
    </submittedName>
</protein>
<name>A0A6A8MBZ9_9LACO</name>
<sequence length="103" mass="10907">MSNRQKALNLLGLATRARKLVSGTEIVVGAIKKGKAKCVIIANDLADNGQEEVRSALKQHPVPLVAAFSSEELSQAIGKQRKVLALTDSGFAKALQAKIKEGV</sequence>
<dbReference type="GO" id="GO:0005840">
    <property type="term" value="C:ribosome"/>
    <property type="evidence" value="ECO:0007669"/>
    <property type="project" value="UniProtKB-KW"/>
</dbReference>
<dbReference type="EMBL" id="VUMX01000003">
    <property type="protein sequence ID" value="MST86401.1"/>
    <property type="molecule type" value="Genomic_DNA"/>
</dbReference>
<organism evidence="2 3">
    <name type="scientific">Lactobacillus porci</name>
    <dbReference type="NCBI Taxonomy" id="2012477"/>
    <lineage>
        <taxon>Bacteria</taxon>
        <taxon>Bacillati</taxon>
        <taxon>Bacillota</taxon>
        <taxon>Bacilli</taxon>
        <taxon>Lactobacillales</taxon>
        <taxon>Lactobacillaceae</taxon>
        <taxon>Lactobacillus</taxon>
    </lineage>
</organism>
<proteinExistence type="predicted"/>
<dbReference type="SUPFAM" id="SSF55315">
    <property type="entry name" value="L30e-like"/>
    <property type="match status" value="1"/>
</dbReference>
<dbReference type="InterPro" id="IPR004038">
    <property type="entry name" value="Ribosomal_eL8/eL30/eS12/Gad45"/>
</dbReference>
<feature type="domain" description="Ribosomal protein eL8/eL30/eS12/Gadd45" evidence="1">
    <location>
        <begin position="6"/>
        <end position="93"/>
    </location>
</feature>
<keyword evidence="2" id="KW-0689">Ribosomal protein</keyword>
<evidence type="ECO:0000313" key="3">
    <source>
        <dbReference type="Proteomes" id="UP000438120"/>
    </source>
</evidence>
<keyword evidence="2" id="KW-0687">Ribonucleoprotein</keyword>
<dbReference type="Proteomes" id="UP000438120">
    <property type="component" value="Unassembled WGS sequence"/>
</dbReference>